<reference evidence="1 2" key="1">
    <citation type="submission" date="2018-08" db="EMBL/GenBank/DDBJ databases">
        <title>The complete genome sequence of Streptomyces seoulensis, a pioneer strain for nickel superoxide dismutase discovery.</title>
        <authorList>
            <person name="Shin J."/>
            <person name="Lee J.-S."/>
            <person name="Lee E.-J."/>
            <person name="Youn H.-D."/>
        </authorList>
    </citation>
    <scope>NUCLEOTIDE SEQUENCE [LARGE SCALE GENOMIC DNA]</scope>
    <source>
        <strain evidence="1 2">KCTC 9819</strain>
    </source>
</reference>
<dbReference type="Pfam" id="PF10604">
    <property type="entry name" value="Polyketide_cyc2"/>
    <property type="match status" value="1"/>
</dbReference>
<dbReference type="RefSeq" id="WP_031180597.1">
    <property type="nucleotide sequence ID" value="NZ_CP032229.1"/>
</dbReference>
<dbReference type="Proteomes" id="UP000292547">
    <property type="component" value="Chromosome"/>
</dbReference>
<dbReference type="GeneID" id="300097504"/>
<dbReference type="EMBL" id="CP032229">
    <property type="protein sequence ID" value="QBJ89031.1"/>
    <property type="molecule type" value="Genomic_DNA"/>
</dbReference>
<dbReference type="InterPro" id="IPR019587">
    <property type="entry name" value="Polyketide_cyclase/dehydratase"/>
</dbReference>
<dbReference type="Gene3D" id="3.30.530.20">
    <property type="match status" value="1"/>
</dbReference>
<dbReference type="KEGG" id="sseo:D0Z67_00950"/>
<dbReference type="SUPFAM" id="SSF55961">
    <property type="entry name" value="Bet v1-like"/>
    <property type="match status" value="1"/>
</dbReference>
<sequence>MRHTVTVAGPAAPDVVWERYARYEKWAHWAPHLRAVRTEGDVIRPGARGEVEVAGFLRGRFEVTEVDEAKGAWAWKVNFLGIPVLVGHTMRPQGTGTRVAVHLTAPVPVPLVYAPMVDWALHRLTRV</sequence>
<evidence type="ECO:0000313" key="1">
    <source>
        <dbReference type="EMBL" id="QBJ89031.1"/>
    </source>
</evidence>
<protein>
    <submittedName>
        <fullName evidence="1">SRPBCC family protein</fullName>
    </submittedName>
</protein>
<proteinExistence type="predicted"/>
<dbReference type="STRING" id="73044.GCA_000725795_02299"/>
<dbReference type="AlphaFoldDB" id="A0A4P6TS73"/>
<accession>A0A4P6TS73</accession>
<dbReference type="OrthoDB" id="191189at2"/>
<dbReference type="InterPro" id="IPR023393">
    <property type="entry name" value="START-like_dom_sf"/>
</dbReference>
<organism evidence="1 2">
    <name type="scientific">Streptomyces seoulensis</name>
    <dbReference type="NCBI Taxonomy" id="73044"/>
    <lineage>
        <taxon>Bacteria</taxon>
        <taxon>Bacillati</taxon>
        <taxon>Actinomycetota</taxon>
        <taxon>Actinomycetes</taxon>
        <taxon>Kitasatosporales</taxon>
        <taxon>Streptomycetaceae</taxon>
        <taxon>Streptomyces</taxon>
    </lineage>
</organism>
<keyword evidence="2" id="KW-1185">Reference proteome</keyword>
<evidence type="ECO:0000313" key="2">
    <source>
        <dbReference type="Proteomes" id="UP000292547"/>
    </source>
</evidence>
<gene>
    <name evidence="1" type="ORF">D0Z67_00950</name>
</gene>
<name>A0A4P6TS73_STRSO</name>